<protein>
    <submittedName>
        <fullName evidence="4">Alanine racemase</fullName>
    </submittedName>
</protein>
<dbReference type="Pfam" id="PF01168">
    <property type="entry name" value="Ala_racemase_N"/>
    <property type="match status" value="1"/>
</dbReference>
<dbReference type="PANTHER" id="PTHR28004">
    <property type="entry name" value="ZGC:162816-RELATED"/>
    <property type="match status" value="1"/>
</dbReference>
<evidence type="ECO:0000313" key="5">
    <source>
        <dbReference type="Proteomes" id="UP000220133"/>
    </source>
</evidence>
<organism evidence="4 5">
    <name type="scientific">Chitinophaga caeni</name>
    <dbReference type="NCBI Taxonomy" id="2029983"/>
    <lineage>
        <taxon>Bacteria</taxon>
        <taxon>Pseudomonadati</taxon>
        <taxon>Bacteroidota</taxon>
        <taxon>Chitinophagia</taxon>
        <taxon>Chitinophagales</taxon>
        <taxon>Chitinophagaceae</taxon>
        <taxon>Chitinophaga</taxon>
    </lineage>
</organism>
<dbReference type="PANTHER" id="PTHR28004:SF2">
    <property type="entry name" value="D-SERINE DEHYDRATASE"/>
    <property type="match status" value="1"/>
</dbReference>
<dbReference type="Gene3D" id="2.40.37.20">
    <property type="entry name" value="D-serine dehydratase-like domain"/>
    <property type="match status" value="1"/>
</dbReference>
<dbReference type="InterPro" id="IPR042208">
    <property type="entry name" value="D-ser_dehydrat-like_sf"/>
</dbReference>
<feature type="domain" description="D-serine dehydratase-like" evidence="3">
    <location>
        <begin position="259"/>
        <end position="347"/>
    </location>
</feature>
<evidence type="ECO:0000256" key="2">
    <source>
        <dbReference type="ARBA" id="ARBA00023239"/>
    </source>
</evidence>
<comment type="similarity">
    <text evidence="1">Belongs to the DSD1 family.</text>
</comment>
<dbReference type="Gene3D" id="3.20.20.10">
    <property type="entry name" value="Alanine racemase"/>
    <property type="match status" value="1"/>
</dbReference>
<dbReference type="RefSeq" id="WP_098193608.1">
    <property type="nucleotide sequence ID" value="NZ_CP023777.1"/>
</dbReference>
<dbReference type="KEGG" id="cbae:COR50_08555"/>
<dbReference type="EMBL" id="CP023777">
    <property type="protein sequence ID" value="ATL47226.1"/>
    <property type="molecule type" value="Genomic_DNA"/>
</dbReference>
<gene>
    <name evidence="4" type="ORF">COR50_08555</name>
</gene>
<dbReference type="SMART" id="SM01119">
    <property type="entry name" value="D-ser_dehydrat"/>
    <property type="match status" value="1"/>
</dbReference>
<dbReference type="GO" id="GO:0008721">
    <property type="term" value="F:D-serine ammonia-lyase activity"/>
    <property type="evidence" value="ECO:0007669"/>
    <property type="project" value="TreeGrafter"/>
</dbReference>
<name>A0A291QTF2_9BACT</name>
<evidence type="ECO:0000313" key="4">
    <source>
        <dbReference type="EMBL" id="ATL47226.1"/>
    </source>
</evidence>
<evidence type="ECO:0000256" key="1">
    <source>
        <dbReference type="ARBA" id="ARBA00005323"/>
    </source>
</evidence>
<dbReference type="InterPro" id="IPR001608">
    <property type="entry name" value="Ala_racemase_N"/>
</dbReference>
<dbReference type="Pfam" id="PF14031">
    <property type="entry name" value="D-ser_dehydrat"/>
    <property type="match status" value="1"/>
</dbReference>
<dbReference type="Proteomes" id="UP000220133">
    <property type="component" value="Chromosome"/>
</dbReference>
<dbReference type="InterPro" id="IPR029066">
    <property type="entry name" value="PLP-binding_barrel"/>
</dbReference>
<keyword evidence="2" id="KW-0456">Lyase</keyword>
<dbReference type="GO" id="GO:0036088">
    <property type="term" value="P:D-serine catabolic process"/>
    <property type="evidence" value="ECO:0007669"/>
    <property type="project" value="TreeGrafter"/>
</dbReference>
<dbReference type="CDD" id="cd06821">
    <property type="entry name" value="PLPDE_III_D-TA"/>
    <property type="match status" value="1"/>
</dbReference>
<accession>A0A291QTF2</accession>
<dbReference type="InterPro" id="IPR051466">
    <property type="entry name" value="D-amino_acid_metab_enzyme"/>
</dbReference>
<sequence>MEPWYAIQDVNTITSPSLLIYKARVEENINAMIRLVESPLRLMPHVKTHKLQEIVQMQIDKGITKFKCATVAEAEMLAGAGAEEVLLAYQLVGPNIQRLLQLVQTFDNTKFASVVDDLHAAKDLGKTFHAADLNAYVYVDIDNGMHRTGIAVDKAFDLYRSLQSIDGLVIDGIHVYDGHIREQDIQQREIHCDQDFAPVMQLVESILEAGISAPKIIAGGSPTFTIHAKHPERICSPGTSLLWDEGYRKGLPEQPFLPAAVLLTRVISIPEAGKVTTDLGHKAVAAENTIDKRVKFLNLDRYEVLSQSEEHMVIATQNSLKVGDVLYAIPYHVCPTVALYQEAFVIENGKFAAAWQISARQRKITI</sequence>
<reference evidence="4 5" key="1">
    <citation type="submission" date="2017-10" db="EMBL/GenBank/DDBJ databases">
        <title>Paenichitinophaga pekingensis gen. nov., sp. nov., isolated from activated sludge.</title>
        <authorList>
            <person name="Jin D."/>
            <person name="Kong X."/>
            <person name="Deng Y."/>
            <person name="Bai Z."/>
        </authorList>
    </citation>
    <scope>NUCLEOTIDE SEQUENCE [LARGE SCALE GENOMIC DNA]</scope>
    <source>
        <strain evidence="4 5">13</strain>
    </source>
</reference>
<dbReference type="AlphaFoldDB" id="A0A291QTF2"/>
<dbReference type="SUPFAM" id="SSF51419">
    <property type="entry name" value="PLP-binding barrel"/>
    <property type="match status" value="1"/>
</dbReference>
<dbReference type="InterPro" id="IPR026956">
    <property type="entry name" value="D-ser_dehydrat-like_dom"/>
</dbReference>
<dbReference type="OrthoDB" id="9788869at2"/>
<evidence type="ECO:0000259" key="3">
    <source>
        <dbReference type="SMART" id="SM01119"/>
    </source>
</evidence>
<keyword evidence="5" id="KW-1185">Reference proteome</keyword>
<proteinExistence type="inferred from homology"/>